<evidence type="ECO:0000259" key="4">
    <source>
        <dbReference type="PROSITE" id="PS50222"/>
    </source>
</evidence>
<keyword evidence="1" id="KW-0479">Metal-binding</keyword>
<dbReference type="SMART" id="SM00054">
    <property type="entry name" value="EFh"/>
    <property type="match status" value="1"/>
</dbReference>
<name>A0AAD9MQY0_9ANNE</name>
<sequence>MSGHSEQELKACFDAFDADGSGEISRRELVNALLKLFKGDDQKAKSVAHTILKQADADLDGKISWQEFRSALA</sequence>
<organism evidence="5 6">
    <name type="scientific">Paralvinella palmiformis</name>
    <dbReference type="NCBI Taxonomy" id="53620"/>
    <lineage>
        <taxon>Eukaryota</taxon>
        <taxon>Metazoa</taxon>
        <taxon>Spiralia</taxon>
        <taxon>Lophotrochozoa</taxon>
        <taxon>Annelida</taxon>
        <taxon>Polychaeta</taxon>
        <taxon>Sedentaria</taxon>
        <taxon>Canalipalpata</taxon>
        <taxon>Terebellida</taxon>
        <taxon>Terebelliformia</taxon>
        <taxon>Alvinellidae</taxon>
        <taxon>Paralvinella</taxon>
    </lineage>
</organism>
<evidence type="ECO:0000256" key="1">
    <source>
        <dbReference type="ARBA" id="ARBA00022723"/>
    </source>
</evidence>
<gene>
    <name evidence="5" type="ORF">LSH36_1235g00040</name>
</gene>
<dbReference type="EMBL" id="JAODUP010001236">
    <property type="protein sequence ID" value="KAK2140828.1"/>
    <property type="molecule type" value="Genomic_DNA"/>
</dbReference>
<dbReference type="GO" id="GO:0005509">
    <property type="term" value="F:calcium ion binding"/>
    <property type="evidence" value="ECO:0007669"/>
    <property type="project" value="InterPro"/>
</dbReference>
<reference evidence="5" key="1">
    <citation type="journal article" date="2023" name="Mol. Biol. Evol.">
        <title>Third-Generation Sequencing Reveals the Adaptive Role of the Epigenome in Three Deep-Sea Polychaetes.</title>
        <authorList>
            <person name="Perez M."/>
            <person name="Aroh O."/>
            <person name="Sun Y."/>
            <person name="Lan Y."/>
            <person name="Juniper S.K."/>
            <person name="Young C.R."/>
            <person name="Angers B."/>
            <person name="Qian P.Y."/>
        </authorList>
    </citation>
    <scope>NUCLEOTIDE SEQUENCE</scope>
    <source>
        <strain evidence="5">P08H-3</strain>
    </source>
</reference>
<comment type="caution">
    <text evidence="5">The sequence shown here is derived from an EMBL/GenBank/DDBJ whole genome shotgun (WGS) entry which is preliminary data.</text>
</comment>
<dbReference type="Proteomes" id="UP001208570">
    <property type="component" value="Unassembled WGS sequence"/>
</dbReference>
<accession>A0AAD9MQY0</accession>
<keyword evidence="2" id="KW-0677">Repeat</keyword>
<feature type="domain" description="EF-hand" evidence="4">
    <location>
        <begin position="4"/>
        <end position="39"/>
    </location>
</feature>
<keyword evidence="6" id="KW-1185">Reference proteome</keyword>
<evidence type="ECO:0000313" key="5">
    <source>
        <dbReference type="EMBL" id="KAK2140828.1"/>
    </source>
</evidence>
<dbReference type="InterPro" id="IPR002048">
    <property type="entry name" value="EF_hand_dom"/>
</dbReference>
<dbReference type="SUPFAM" id="SSF47473">
    <property type="entry name" value="EF-hand"/>
    <property type="match status" value="1"/>
</dbReference>
<dbReference type="CDD" id="cd00051">
    <property type="entry name" value="EFh"/>
    <property type="match status" value="1"/>
</dbReference>
<evidence type="ECO:0000256" key="3">
    <source>
        <dbReference type="ARBA" id="ARBA00022837"/>
    </source>
</evidence>
<dbReference type="InterPro" id="IPR011992">
    <property type="entry name" value="EF-hand-dom_pair"/>
</dbReference>
<protein>
    <recommendedName>
        <fullName evidence="4">EF-hand domain-containing protein</fullName>
    </recommendedName>
</protein>
<dbReference type="Gene3D" id="1.10.238.10">
    <property type="entry name" value="EF-hand"/>
    <property type="match status" value="1"/>
</dbReference>
<dbReference type="PROSITE" id="PS00018">
    <property type="entry name" value="EF_HAND_1"/>
    <property type="match status" value="1"/>
</dbReference>
<proteinExistence type="predicted"/>
<evidence type="ECO:0000313" key="6">
    <source>
        <dbReference type="Proteomes" id="UP001208570"/>
    </source>
</evidence>
<dbReference type="InterPro" id="IPR018247">
    <property type="entry name" value="EF_Hand_1_Ca_BS"/>
</dbReference>
<evidence type="ECO:0000256" key="2">
    <source>
        <dbReference type="ARBA" id="ARBA00022737"/>
    </source>
</evidence>
<dbReference type="PROSITE" id="PS50222">
    <property type="entry name" value="EF_HAND_2"/>
    <property type="match status" value="2"/>
</dbReference>
<dbReference type="AlphaFoldDB" id="A0AAD9MQY0"/>
<dbReference type="Pfam" id="PF13499">
    <property type="entry name" value="EF-hand_7"/>
    <property type="match status" value="1"/>
</dbReference>
<feature type="domain" description="EF-hand" evidence="4">
    <location>
        <begin position="43"/>
        <end position="73"/>
    </location>
</feature>
<dbReference type="PANTHER" id="PTHR45942">
    <property type="entry name" value="PROTEIN PHOSPATASE 3 REGULATORY SUBUNIT B ALPHA ISOFORM TYPE 1"/>
    <property type="match status" value="1"/>
</dbReference>
<keyword evidence="3" id="KW-0106">Calcium</keyword>